<dbReference type="eggNOG" id="KOG2241">
    <property type="taxonomic scope" value="Eukaryota"/>
</dbReference>
<dbReference type="PANTHER" id="PTHR11586">
    <property type="entry name" value="TRNA-AMINOACYLATION COFACTOR ARC1 FAMILY MEMBER"/>
    <property type="match status" value="1"/>
</dbReference>
<keyword evidence="2" id="KW-1185">Reference proteome</keyword>
<evidence type="ECO:0000313" key="2">
    <source>
        <dbReference type="Proteomes" id="UP000008983"/>
    </source>
</evidence>
<name>G0QJJ8_ICHMU</name>
<protein>
    <submittedName>
        <fullName evidence="1">Methionyl-tRNA synthetase family protein, putative</fullName>
    </submittedName>
</protein>
<dbReference type="AlphaFoldDB" id="G0QJJ8"/>
<dbReference type="STRING" id="857967.G0QJJ8"/>
<organism evidence="1 2">
    <name type="scientific">Ichthyophthirius multifiliis</name>
    <name type="common">White spot disease agent</name>
    <name type="synonym">Ich</name>
    <dbReference type="NCBI Taxonomy" id="5932"/>
    <lineage>
        <taxon>Eukaryota</taxon>
        <taxon>Sar</taxon>
        <taxon>Alveolata</taxon>
        <taxon>Ciliophora</taxon>
        <taxon>Intramacronucleata</taxon>
        <taxon>Oligohymenophorea</taxon>
        <taxon>Hymenostomatida</taxon>
        <taxon>Ophryoglenina</taxon>
        <taxon>Ichthyophthirius</taxon>
    </lineage>
</organism>
<dbReference type="GeneID" id="14910802"/>
<dbReference type="SUPFAM" id="SSF50249">
    <property type="entry name" value="Nucleic acid-binding proteins"/>
    <property type="match status" value="1"/>
</dbReference>
<dbReference type="Proteomes" id="UP000008983">
    <property type="component" value="Unassembled WGS sequence"/>
</dbReference>
<reference evidence="1 2" key="1">
    <citation type="submission" date="2011-07" db="EMBL/GenBank/DDBJ databases">
        <authorList>
            <person name="Coyne R."/>
            <person name="Brami D."/>
            <person name="Johnson J."/>
            <person name="Hostetler J."/>
            <person name="Hannick L."/>
            <person name="Clark T."/>
            <person name="Cassidy-Hanley D."/>
            <person name="Inman J."/>
        </authorList>
    </citation>
    <scope>NUCLEOTIDE SEQUENCE [LARGE SCALE GENOMIC DNA]</scope>
    <source>
        <strain evidence="1 2">G5</strain>
    </source>
</reference>
<proteinExistence type="predicted"/>
<gene>
    <name evidence="1" type="ORF">IMG5_005980</name>
</gene>
<accession>G0QJJ8</accession>
<dbReference type="InterPro" id="IPR051270">
    <property type="entry name" value="Tyrosine-tRNA_ligase_regulator"/>
</dbReference>
<dbReference type="InParanoid" id="G0QJJ8"/>
<dbReference type="PANTHER" id="PTHR11586:SF33">
    <property type="entry name" value="AMINOACYL TRNA SYNTHASE COMPLEX-INTERACTING MULTIFUNCTIONAL PROTEIN 1"/>
    <property type="match status" value="1"/>
</dbReference>
<dbReference type="RefSeq" id="XP_004039903.1">
    <property type="nucleotide sequence ID" value="XM_004039855.1"/>
</dbReference>
<evidence type="ECO:0000313" key="1">
    <source>
        <dbReference type="EMBL" id="EGR34599.1"/>
    </source>
</evidence>
<dbReference type="Gene3D" id="2.40.50.140">
    <property type="entry name" value="Nucleic acid-binding proteins"/>
    <property type="match status" value="1"/>
</dbReference>
<dbReference type="InterPro" id="IPR012340">
    <property type="entry name" value="NA-bd_OB-fold"/>
</dbReference>
<dbReference type="OrthoDB" id="19141at2759"/>
<dbReference type="EMBL" id="GL983070">
    <property type="protein sequence ID" value="EGR34599.1"/>
    <property type="molecule type" value="Genomic_DNA"/>
</dbReference>
<sequence>MLESIQSNGMVLCASNQEGTKVELLRPNENSNVGERIFLENNEQGFSQEFQQILNPKKKVLESVLEGLKTNQNLEANYYGIIYIKVEILNI</sequence>